<dbReference type="PANTHER" id="PTHR35988">
    <property type="entry name" value="15-CIS-ZETA-CAROTENE ISOMERASE, CHLOROPLASTIC"/>
    <property type="match status" value="1"/>
</dbReference>
<evidence type="ECO:0000313" key="8">
    <source>
        <dbReference type="Proteomes" id="UP001061958"/>
    </source>
</evidence>
<gene>
    <name evidence="7" type="ORF">GpartN1_g4954.t1</name>
</gene>
<dbReference type="InterPro" id="IPR009915">
    <property type="entry name" value="NnrU_dom"/>
</dbReference>
<evidence type="ECO:0000256" key="4">
    <source>
        <dbReference type="ARBA" id="ARBA00023136"/>
    </source>
</evidence>
<dbReference type="Pfam" id="PF07298">
    <property type="entry name" value="NnrU"/>
    <property type="match status" value="1"/>
</dbReference>
<evidence type="ECO:0000256" key="3">
    <source>
        <dbReference type="ARBA" id="ARBA00022989"/>
    </source>
</evidence>
<protein>
    <recommendedName>
        <fullName evidence="6">NnrU domain-containing protein</fullName>
    </recommendedName>
</protein>
<keyword evidence="2 5" id="KW-0812">Transmembrane</keyword>
<evidence type="ECO:0000256" key="1">
    <source>
        <dbReference type="ARBA" id="ARBA00004141"/>
    </source>
</evidence>
<feature type="domain" description="NnrU" evidence="6">
    <location>
        <begin position="130"/>
        <end position="345"/>
    </location>
</feature>
<dbReference type="GO" id="GO:0009507">
    <property type="term" value="C:chloroplast"/>
    <property type="evidence" value="ECO:0007669"/>
    <property type="project" value="TreeGrafter"/>
</dbReference>
<dbReference type="OrthoDB" id="41527at2759"/>
<dbReference type="GO" id="GO:0016020">
    <property type="term" value="C:membrane"/>
    <property type="evidence" value="ECO:0007669"/>
    <property type="project" value="UniProtKB-SubCell"/>
</dbReference>
<dbReference type="EMBL" id="BQMJ01000040">
    <property type="protein sequence ID" value="GJQ13163.1"/>
    <property type="molecule type" value="Genomic_DNA"/>
</dbReference>
<feature type="transmembrane region" description="Helical" evidence="5">
    <location>
        <begin position="127"/>
        <end position="146"/>
    </location>
</feature>
<evidence type="ECO:0000259" key="6">
    <source>
        <dbReference type="Pfam" id="PF07298"/>
    </source>
</evidence>
<reference evidence="7" key="2">
    <citation type="submission" date="2022-01" db="EMBL/GenBank/DDBJ databases">
        <authorList>
            <person name="Hirooka S."/>
            <person name="Miyagishima S.Y."/>
        </authorList>
    </citation>
    <scope>NUCLEOTIDE SEQUENCE</scope>
    <source>
        <strain evidence="7">NBRC 102759</strain>
    </source>
</reference>
<feature type="transmembrane region" description="Helical" evidence="5">
    <location>
        <begin position="322"/>
        <end position="340"/>
    </location>
</feature>
<evidence type="ECO:0000256" key="5">
    <source>
        <dbReference type="SAM" id="Phobius"/>
    </source>
</evidence>
<organism evidence="7 8">
    <name type="scientific">Galdieria partita</name>
    <dbReference type="NCBI Taxonomy" id="83374"/>
    <lineage>
        <taxon>Eukaryota</taxon>
        <taxon>Rhodophyta</taxon>
        <taxon>Bangiophyceae</taxon>
        <taxon>Galdieriales</taxon>
        <taxon>Galdieriaceae</taxon>
        <taxon>Galdieria</taxon>
    </lineage>
</organism>
<feature type="transmembrane region" description="Helical" evidence="5">
    <location>
        <begin position="257"/>
        <end position="278"/>
    </location>
</feature>
<name>A0A9C7URQ0_9RHOD</name>
<accession>A0A9C7URQ0</accession>
<keyword evidence="8" id="KW-1185">Reference proteome</keyword>
<keyword evidence="3 5" id="KW-1133">Transmembrane helix</keyword>
<dbReference type="Gene3D" id="1.20.120.1630">
    <property type="match status" value="1"/>
</dbReference>
<dbReference type="PANTHER" id="PTHR35988:SF2">
    <property type="entry name" value="15-CIS-ZETA-CAROTENE ISOMERASE, CHLOROPLASTIC"/>
    <property type="match status" value="1"/>
</dbReference>
<reference evidence="7" key="1">
    <citation type="journal article" date="2022" name="Proc. Natl. Acad. Sci. U.S.A.">
        <title>Life cycle and functional genomics of the unicellular red alga Galdieria for elucidating algal and plant evolution and industrial use.</title>
        <authorList>
            <person name="Hirooka S."/>
            <person name="Itabashi T."/>
            <person name="Ichinose T.M."/>
            <person name="Onuma R."/>
            <person name="Fujiwara T."/>
            <person name="Yamashita S."/>
            <person name="Jong L.W."/>
            <person name="Tomita R."/>
            <person name="Iwane A.H."/>
            <person name="Miyagishima S.Y."/>
        </authorList>
    </citation>
    <scope>NUCLEOTIDE SEQUENCE</scope>
    <source>
        <strain evidence="7">NBRC 102759</strain>
    </source>
</reference>
<comment type="caution">
    <text evidence="7">The sequence shown here is derived from an EMBL/GenBank/DDBJ whole genome shotgun (WGS) entry which is preliminary data.</text>
</comment>
<dbReference type="AlphaFoldDB" id="A0A9C7URQ0"/>
<dbReference type="GO" id="GO:0090471">
    <property type="term" value="F:9,15,9'-tri-cis-zeta-carotene isomerase activity"/>
    <property type="evidence" value="ECO:0007669"/>
    <property type="project" value="TreeGrafter"/>
</dbReference>
<dbReference type="Proteomes" id="UP001061958">
    <property type="component" value="Unassembled WGS sequence"/>
</dbReference>
<proteinExistence type="predicted"/>
<evidence type="ECO:0000256" key="2">
    <source>
        <dbReference type="ARBA" id="ARBA00022692"/>
    </source>
</evidence>
<feature type="transmembrane region" description="Helical" evidence="5">
    <location>
        <begin position="158"/>
        <end position="180"/>
    </location>
</feature>
<sequence>MLFLDCTCQYYCRLASCLRRRRYCIVYGTSLFRPQVCVSLFNSRCFRSTKRFSVLEGSKKWTERRVCAVSLKSAASSDVIKSNWCLYVSAFLFTVACLLPPVCAYFDPNTSSELTLQTLLDKYTSHYTIIGLQVLFSTVHSGFASLRPLATKFLGERLYRLGFAGCSLPLAVVMIGYFVAHRYDGIILWHSHVFPGIHELVWLLSFVSFYFLYPGTFRLLEIAAIQKPELHLFEKGIIRVTRHPQLWGQIIWCMGHMLWLGSSFSIVTSLCLVSYHFFGAWHGDQRLEMKYGEKWRKFKEQTSVLPFVAVFNGKQKLAVSEFLNPAYLIVTIFTFCLYILHPNIIQLFGHFG</sequence>
<comment type="subcellular location">
    <subcellularLocation>
        <location evidence="1">Membrane</location>
        <topology evidence="1">Multi-pass membrane protein</topology>
    </subcellularLocation>
</comment>
<evidence type="ECO:0000313" key="7">
    <source>
        <dbReference type="EMBL" id="GJQ13163.1"/>
    </source>
</evidence>
<feature type="transmembrane region" description="Helical" evidence="5">
    <location>
        <begin position="200"/>
        <end position="220"/>
    </location>
</feature>
<feature type="transmembrane region" description="Helical" evidence="5">
    <location>
        <begin position="84"/>
        <end position="107"/>
    </location>
</feature>
<keyword evidence="4 5" id="KW-0472">Membrane</keyword>